<feature type="transmembrane region" description="Helical" evidence="2">
    <location>
        <begin position="6"/>
        <end position="27"/>
    </location>
</feature>
<proteinExistence type="predicted"/>
<keyword evidence="2" id="KW-0472">Membrane</keyword>
<protein>
    <submittedName>
        <fullName evidence="3">Uncharacterized protein</fullName>
    </submittedName>
</protein>
<reference evidence="4" key="1">
    <citation type="journal article" date="2019" name="Int. J. Syst. Evol. Microbiol.">
        <title>The Global Catalogue of Microorganisms (GCM) 10K type strain sequencing project: providing services to taxonomists for standard genome sequencing and annotation.</title>
        <authorList>
            <consortium name="The Broad Institute Genomics Platform"/>
            <consortium name="The Broad Institute Genome Sequencing Center for Infectious Disease"/>
            <person name="Wu L."/>
            <person name="Ma J."/>
        </authorList>
    </citation>
    <scope>NUCLEOTIDE SEQUENCE [LARGE SCALE GENOMIC DNA]</scope>
    <source>
        <strain evidence="4">JCM 13476</strain>
    </source>
</reference>
<sequence>MSDLSGEMLFGIISMALALVLWVRVLMNKRHSDDWLEDRLLERQERLDSQGRMANRPTATKPDEPSPTGTKKGPWG</sequence>
<name>A0ABP3HT94_9CAUL</name>
<gene>
    <name evidence="3" type="ORF">GCM10009093_00060</name>
</gene>
<evidence type="ECO:0000313" key="4">
    <source>
        <dbReference type="Proteomes" id="UP001500791"/>
    </source>
</evidence>
<evidence type="ECO:0000256" key="1">
    <source>
        <dbReference type="SAM" id="MobiDB-lite"/>
    </source>
</evidence>
<accession>A0ABP3HT94</accession>
<keyword evidence="4" id="KW-1185">Reference proteome</keyword>
<comment type="caution">
    <text evidence="3">The sequence shown here is derived from an EMBL/GenBank/DDBJ whole genome shotgun (WGS) entry which is preliminary data.</text>
</comment>
<keyword evidence="2" id="KW-0812">Transmembrane</keyword>
<dbReference type="Proteomes" id="UP001500791">
    <property type="component" value="Unassembled WGS sequence"/>
</dbReference>
<evidence type="ECO:0000313" key="3">
    <source>
        <dbReference type="EMBL" id="GAA0376885.1"/>
    </source>
</evidence>
<keyword evidence="2" id="KW-1133">Transmembrane helix</keyword>
<organism evidence="3 4">
    <name type="scientific">Brevundimonas terrae</name>
    <dbReference type="NCBI Taxonomy" id="363631"/>
    <lineage>
        <taxon>Bacteria</taxon>
        <taxon>Pseudomonadati</taxon>
        <taxon>Pseudomonadota</taxon>
        <taxon>Alphaproteobacteria</taxon>
        <taxon>Caulobacterales</taxon>
        <taxon>Caulobacteraceae</taxon>
        <taxon>Brevundimonas</taxon>
    </lineage>
</organism>
<feature type="region of interest" description="Disordered" evidence="1">
    <location>
        <begin position="47"/>
        <end position="76"/>
    </location>
</feature>
<dbReference type="EMBL" id="BAAAEJ010000001">
    <property type="protein sequence ID" value="GAA0376885.1"/>
    <property type="molecule type" value="Genomic_DNA"/>
</dbReference>
<dbReference type="RefSeq" id="WP_167179120.1">
    <property type="nucleotide sequence ID" value="NZ_BAAAEJ010000001.1"/>
</dbReference>
<evidence type="ECO:0000256" key="2">
    <source>
        <dbReference type="SAM" id="Phobius"/>
    </source>
</evidence>